<reference evidence="2" key="1">
    <citation type="submission" date="2024-02" db="UniProtKB">
        <authorList>
            <consortium name="WormBaseParasite"/>
        </authorList>
    </citation>
    <scope>IDENTIFICATION</scope>
</reference>
<dbReference type="AlphaFoldDB" id="A0AAF3FHX1"/>
<dbReference type="Proteomes" id="UP000887575">
    <property type="component" value="Unassembled WGS sequence"/>
</dbReference>
<organism evidence="1 2">
    <name type="scientific">Mesorhabditis belari</name>
    <dbReference type="NCBI Taxonomy" id="2138241"/>
    <lineage>
        <taxon>Eukaryota</taxon>
        <taxon>Metazoa</taxon>
        <taxon>Ecdysozoa</taxon>
        <taxon>Nematoda</taxon>
        <taxon>Chromadorea</taxon>
        <taxon>Rhabditida</taxon>
        <taxon>Rhabditina</taxon>
        <taxon>Rhabditomorpha</taxon>
        <taxon>Rhabditoidea</taxon>
        <taxon>Rhabditidae</taxon>
        <taxon>Mesorhabditinae</taxon>
        <taxon>Mesorhabditis</taxon>
    </lineage>
</organism>
<sequence length="105" mass="11531">MCRVKDMIDYNARSDLLARKESTIVPIAISARKLRQSLMMYGARHGVVDVGRGIRFTIAGPRAEPTVMTIVTKLITVKTSGVAAVICAIRAQPQPCFSHRFSLLS</sequence>
<proteinExistence type="predicted"/>
<keyword evidence="1" id="KW-1185">Reference proteome</keyword>
<dbReference type="WBParaSite" id="MBELARI_LOCUS6704">
    <property type="protein sequence ID" value="MBELARI_LOCUS6704"/>
    <property type="gene ID" value="MBELARI_LOCUS6704"/>
</dbReference>
<accession>A0AAF3FHX1</accession>
<protein>
    <submittedName>
        <fullName evidence="2">Uncharacterized protein</fullName>
    </submittedName>
</protein>
<name>A0AAF3FHX1_9BILA</name>
<evidence type="ECO:0000313" key="2">
    <source>
        <dbReference type="WBParaSite" id="MBELARI_LOCUS6704"/>
    </source>
</evidence>
<evidence type="ECO:0000313" key="1">
    <source>
        <dbReference type="Proteomes" id="UP000887575"/>
    </source>
</evidence>